<gene>
    <name evidence="3" type="ORF">EV379_2656</name>
</gene>
<dbReference type="AlphaFoldDB" id="A0A4Q8ANR7"/>
<evidence type="ECO:0000256" key="2">
    <source>
        <dbReference type="SAM" id="Phobius"/>
    </source>
</evidence>
<feature type="transmembrane region" description="Helical" evidence="2">
    <location>
        <begin position="172"/>
        <end position="193"/>
    </location>
</feature>
<evidence type="ECO:0000313" key="4">
    <source>
        <dbReference type="Proteomes" id="UP000291483"/>
    </source>
</evidence>
<keyword evidence="2" id="KW-1133">Transmembrane helix</keyword>
<keyword evidence="4" id="KW-1185">Reference proteome</keyword>
<proteinExistence type="predicted"/>
<feature type="transmembrane region" description="Helical" evidence="2">
    <location>
        <begin position="140"/>
        <end position="160"/>
    </location>
</feature>
<feature type="transmembrane region" description="Helical" evidence="2">
    <location>
        <begin position="91"/>
        <end position="112"/>
    </location>
</feature>
<dbReference type="Proteomes" id="UP000291483">
    <property type="component" value="Unassembled WGS sequence"/>
</dbReference>
<sequence>MSRAPRHTGIRLPESMRISQQSVDPLGALAAWPLAPIAAVALTAFAVLTTVLHGEQVTSPAAAIVAIVLCAASGVVHVVNARPDHGRYGSGAFLLVIGLMAAAMIAQVAGTWGANQMLQDDFGHIAVGIMLAAAAPYRPAVQIVAVTACAALIAGLLAAVQDPYFAVTNVPLIERAVVGVVPVLGLGLASAGYANQLVSSVMAWQRGVASSDAALEGGVYDGLARTIQQEQLAALSEEVLPFLAGVAAAGTVSADDIERSRRLARAVRGSLVAELNHSWLEQLRSHAPESAEHAPASTNTSAQHFSPPTLTVHDGRRRAFRMTGEQRTALAALLSELSTNARIGASEVTIWLDADAALPTTRTNASIDIQISGAESRARTMLRPYLNVLRLAFEIVTYRMGTGVLRVKFSYDHEPSGERPGAHAWPQPADSGGDPRRP</sequence>
<feature type="compositionally biased region" description="Basic and acidic residues" evidence="1">
    <location>
        <begin position="412"/>
        <end position="421"/>
    </location>
</feature>
<name>A0A4Q8ANR7_9MICO</name>
<feature type="transmembrane region" description="Helical" evidence="2">
    <location>
        <begin position="26"/>
        <end position="48"/>
    </location>
</feature>
<dbReference type="RefSeq" id="WP_130506521.1">
    <property type="nucleotide sequence ID" value="NZ_SHLC01000001.1"/>
</dbReference>
<keyword evidence="2" id="KW-0472">Membrane</keyword>
<feature type="region of interest" description="Disordered" evidence="1">
    <location>
        <begin position="412"/>
        <end position="438"/>
    </location>
</feature>
<keyword evidence="2" id="KW-0812">Transmembrane</keyword>
<feature type="transmembrane region" description="Helical" evidence="2">
    <location>
        <begin position="60"/>
        <end position="79"/>
    </location>
</feature>
<evidence type="ECO:0000256" key="1">
    <source>
        <dbReference type="SAM" id="MobiDB-lite"/>
    </source>
</evidence>
<feature type="region of interest" description="Disordered" evidence="1">
    <location>
        <begin position="286"/>
        <end position="311"/>
    </location>
</feature>
<feature type="compositionally biased region" description="Polar residues" evidence="1">
    <location>
        <begin position="296"/>
        <end position="309"/>
    </location>
</feature>
<accession>A0A4Q8ANR7</accession>
<reference evidence="3 4" key="1">
    <citation type="submission" date="2019-02" db="EMBL/GenBank/DDBJ databases">
        <title>Sequencing the genomes of 1000 actinobacteria strains.</title>
        <authorList>
            <person name="Klenk H.-P."/>
        </authorList>
    </citation>
    <scope>NUCLEOTIDE SEQUENCE [LARGE SCALE GENOMIC DNA]</scope>
    <source>
        <strain evidence="3 4">DSM 18319</strain>
    </source>
</reference>
<organism evidence="3 4">
    <name type="scientific">Microterricola gilva</name>
    <dbReference type="NCBI Taxonomy" id="393267"/>
    <lineage>
        <taxon>Bacteria</taxon>
        <taxon>Bacillati</taxon>
        <taxon>Actinomycetota</taxon>
        <taxon>Actinomycetes</taxon>
        <taxon>Micrococcales</taxon>
        <taxon>Microbacteriaceae</taxon>
        <taxon>Microterricola</taxon>
    </lineage>
</organism>
<protein>
    <submittedName>
        <fullName evidence="3">Uncharacterized protein</fullName>
    </submittedName>
</protein>
<dbReference type="OrthoDB" id="5124052at2"/>
<evidence type="ECO:0000313" key="3">
    <source>
        <dbReference type="EMBL" id="RZU66302.1"/>
    </source>
</evidence>
<comment type="caution">
    <text evidence="3">The sequence shown here is derived from an EMBL/GenBank/DDBJ whole genome shotgun (WGS) entry which is preliminary data.</text>
</comment>
<dbReference type="EMBL" id="SHLC01000001">
    <property type="protein sequence ID" value="RZU66302.1"/>
    <property type="molecule type" value="Genomic_DNA"/>
</dbReference>